<dbReference type="AlphaFoldDB" id="A0A2G1QH46"/>
<keyword evidence="5" id="KW-0456">Lyase</keyword>
<comment type="caution">
    <text evidence="5">The sequence shown here is derived from an EMBL/GenBank/DDBJ whole genome shotgun (WGS) entry which is preliminary data.</text>
</comment>
<accession>A0A2G1QH46</accession>
<name>A0A2G1QH46_9HYPH</name>
<protein>
    <recommendedName>
        <fullName evidence="3">citrate synthase (unknown stereospecificity)</fullName>
        <ecNumber evidence="3">2.3.3.16</ecNumber>
    </recommendedName>
</protein>
<keyword evidence="6" id="KW-1185">Reference proteome</keyword>
<keyword evidence="4" id="KW-0808">Transferase</keyword>
<dbReference type="PANTHER" id="PTHR11739">
    <property type="entry name" value="CITRATE SYNTHASE"/>
    <property type="match status" value="1"/>
</dbReference>
<dbReference type="Pfam" id="PF00285">
    <property type="entry name" value="Citrate_synt"/>
    <property type="match status" value="1"/>
</dbReference>
<comment type="similarity">
    <text evidence="2">Belongs to the citrate synthase family.</text>
</comment>
<evidence type="ECO:0000256" key="4">
    <source>
        <dbReference type="ARBA" id="ARBA00022679"/>
    </source>
</evidence>
<dbReference type="SUPFAM" id="SSF48256">
    <property type="entry name" value="Citrate synthase"/>
    <property type="match status" value="1"/>
</dbReference>
<dbReference type="NCBIfam" id="NF004869">
    <property type="entry name" value="PRK06224.1-6"/>
    <property type="match status" value="1"/>
</dbReference>
<dbReference type="Gene3D" id="1.10.230.10">
    <property type="entry name" value="Cytochrome P450-Terp, domain 2"/>
    <property type="match status" value="1"/>
</dbReference>
<dbReference type="UniPathway" id="UPA00223">
    <property type="reaction ID" value="UER00717"/>
</dbReference>
<evidence type="ECO:0000256" key="1">
    <source>
        <dbReference type="ARBA" id="ARBA00004751"/>
    </source>
</evidence>
<dbReference type="GO" id="GO:0036440">
    <property type="term" value="F:citrate synthase activity"/>
    <property type="evidence" value="ECO:0007669"/>
    <property type="project" value="UniProtKB-EC"/>
</dbReference>
<dbReference type="GO" id="GO:0016829">
    <property type="term" value="F:lyase activity"/>
    <property type="evidence" value="ECO:0007669"/>
    <property type="project" value="UniProtKB-KW"/>
</dbReference>
<dbReference type="RefSeq" id="WP_099308620.1">
    <property type="nucleotide sequence ID" value="NZ_PDVP01000022.1"/>
</dbReference>
<dbReference type="Proteomes" id="UP000221168">
    <property type="component" value="Unassembled WGS sequence"/>
</dbReference>
<dbReference type="CDD" id="cd06100">
    <property type="entry name" value="CCL_ACL-C"/>
    <property type="match status" value="1"/>
</dbReference>
<dbReference type="GO" id="GO:0006099">
    <property type="term" value="P:tricarboxylic acid cycle"/>
    <property type="evidence" value="ECO:0007669"/>
    <property type="project" value="UniProtKB-UniPathway"/>
</dbReference>
<evidence type="ECO:0000313" key="5">
    <source>
        <dbReference type="EMBL" id="PHP64836.1"/>
    </source>
</evidence>
<dbReference type="Gene3D" id="1.10.580.10">
    <property type="entry name" value="Citrate Synthase, domain 1"/>
    <property type="match status" value="1"/>
</dbReference>
<dbReference type="EMBL" id="PDVP01000022">
    <property type="protein sequence ID" value="PHP64836.1"/>
    <property type="molecule type" value="Genomic_DNA"/>
</dbReference>
<comment type="pathway">
    <text evidence="1">Carbohydrate metabolism; tricarboxylic acid cycle; isocitrate from oxaloacetate: step 1/2.</text>
</comment>
<dbReference type="InterPro" id="IPR002020">
    <property type="entry name" value="Citrate_synthase"/>
</dbReference>
<dbReference type="OrthoDB" id="9759263at2"/>
<dbReference type="GO" id="GO:0005975">
    <property type="term" value="P:carbohydrate metabolic process"/>
    <property type="evidence" value="ECO:0007669"/>
    <property type="project" value="TreeGrafter"/>
</dbReference>
<evidence type="ECO:0000313" key="6">
    <source>
        <dbReference type="Proteomes" id="UP000221168"/>
    </source>
</evidence>
<proteinExistence type="inferred from homology"/>
<organism evidence="5 6">
    <name type="scientific">Zhengella mangrovi</name>
    <dbReference type="NCBI Taxonomy" id="1982044"/>
    <lineage>
        <taxon>Bacteria</taxon>
        <taxon>Pseudomonadati</taxon>
        <taxon>Pseudomonadota</taxon>
        <taxon>Alphaproteobacteria</taxon>
        <taxon>Hyphomicrobiales</taxon>
        <taxon>Notoacmeibacteraceae</taxon>
        <taxon>Zhengella</taxon>
    </lineage>
</organism>
<evidence type="ECO:0000256" key="3">
    <source>
        <dbReference type="ARBA" id="ARBA00012972"/>
    </source>
</evidence>
<dbReference type="GO" id="GO:0005829">
    <property type="term" value="C:cytosol"/>
    <property type="evidence" value="ECO:0007669"/>
    <property type="project" value="TreeGrafter"/>
</dbReference>
<dbReference type="InterPro" id="IPR036969">
    <property type="entry name" value="Citrate_synthase_sf"/>
</dbReference>
<dbReference type="InterPro" id="IPR016143">
    <property type="entry name" value="Citrate_synth-like_sm_a-sub"/>
</dbReference>
<dbReference type="InterPro" id="IPR016142">
    <property type="entry name" value="Citrate_synth-like_lrg_a-sub"/>
</dbReference>
<sequence length="263" mass="28093">MATTDNWRTALAYGDTDKVVIRGYDLGELVGNLGFAEAFLLLATGELPPAGHAKLLDAMFVSVLDHGIVPSSIVSRYLASSGNPLQVAVAGGVMTFGDTYGGACEQLARSLWRCGSEIQDGKRDQASAAQSIIQEFAGSGHKVPGFGHALHPHGDPRVDRLYAVADANGVTGRFSLLAKQVEQELESRKGRRLPMNQDGALAALGLDLGLDWRLARALAFVPRSAGLAVHAVEEMTREAGWRHVPDSKVKYDGPPLRPLKGTR</sequence>
<dbReference type="PANTHER" id="PTHR11739:SF4">
    <property type="entry name" value="CITRATE SYNTHASE, PEROXISOMAL"/>
    <property type="match status" value="1"/>
</dbReference>
<reference evidence="5 6" key="1">
    <citation type="submission" date="2017-10" db="EMBL/GenBank/DDBJ databases">
        <title>Sedimentibacterium mangrovi gen. nov., sp. nov., a novel member of family Phyllobacteriacea isolated from mangrove sediment.</title>
        <authorList>
            <person name="Liao H."/>
            <person name="Tian Y."/>
        </authorList>
    </citation>
    <scope>NUCLEOTIDE SEQUENCE [LARGE SCALE GENOMIC DNA]</scope>
    <source>
        <strain evidence="5 6">X9-2-2</strain>
    </source>
</reference>
<gene>
    <name evidence="5" type="ORF">CSC94_22450</name>
</gene>
<dbReference type="NCBIfam" id="NF004868">
    <property type="entry name" value="PRK06224.1-5"/>
    <property type="match status" value="1"/>
</dbReference>
<evidence type="ECO:0000256" key="2">
    <source>
        <dbReference type="ARBA" id="ARBA00010566"/>
    </source>
</evidence>
<dbReference type="EC" id="2.3.3.16" evidence="3"/>